<feature type="transmembrane region" description="Helical" evidence="6">
    <location>
        <begin position="69"/>
        <end position="86"/>
    </location>
</feature>
<keyword evidence="2 6" id="KW-0812">Transmembrane</keyword>
<evidence type="ECO:0000256" key="3">
    <source>
        <dbReference type="ARBA" id="ARBA00022960"/>
    </source>
</evidence>
<name>X1DDN3_9ZZZZ</name>
<evidence type="ECO:0000256" key="4">
    <source>
        <dbReference type="ARBA" id="ARBA00022989"/>
    </source>
</evidence>
<reference evidence="7" key="1">
    <citation type="journal article" date="2014" name="Front. Microbiol.">
        <title>High frequency of phylogenetically diverse reductive dehalogenase-homologous genes in deep subseafloor sedimentary metagenomes.</title>
        <authorList>
            <person name="Kawai M."/>
            <person name="Futagami T."/>
            <person name="Toyoda A."/>
            <person name="Takaki Y."/>
            <person name="Nishi S."/>
            <person name="Hori S."/>
            <person name="Arai W."/>
            <person name="Tsubouchi T."/>
            <person name="Morono Y."/>
            <person name="Uchiyama I."/>
            <person name="Ito T."/>
            <person name="Fujiyama A."/>
            <person name="Inagaki F."/>
            <person name="Takami H."/>
        </authorList>
    </citation>
    <scope>NUCLEOTIDE SEQUENCE</scope>
    <source>
        <strain evidence="7">Expedition CK06-06</strain>
    </source>
</reference>
<comment type="caution">
    <text evidence="7">The sequence shown here is derived from an EMBL/GenBank/DDBJ whole genome shotgun (WGS) entry which is preliminary data.</text>
</comment>
<feature type="transmembrane region" description="Helical" evidence="6">
    <location>
        <begin position="125"/>
        <end position="147"/>
    </location>
</feature>
<gene>
    <name evidence="7" type="ORF">S01H4_60833</name>
</gene>
<evidence type="ECO:0000256" key="1">
    <source>
        <dbReference type="ARBA" id="ARBA00004141"/>
    </source>
</evidence>
<evidence type="ECO:0000256" key="2">
    <source>
        <dbReference type="ARBA" id="ARBA00022692"/>
    </source>
</evidence>
<keyword evidence="3" id="KW-0133">Cell shape</keyword>
<dbReference type="PANTHER" id="PTHR30474:SF1">
    <property type="entry name" value="PEPTIDOGLYCAN GLYCOSYLTRANSFERASE MRDB"/>
    <property type="match status" value="1"/>
</dbReference>
<feature type="non-terminal residue" evidence="7">
    <location>
        <position position="158"/>
    </location>
</feature>
<organism evidence="7">
    <name type="scientific">marine sediment metagenome</name>
    <dbReference type="NCBI Taxonomy" id="412755"/>
    <lineage>
        <taxon>unclassified sequences</taxon>
        <taxon>metagenomes</taxon>
        <taxon>ecological metagenomes</taxon>
    </lineage>
</organism>
<evidence type="ECO:0000256" key="5">
    <source>
        <dbReference type="ARBA" id="ARBA00023136"/>
    </source>
</evidence>
<evidence type="ECO:0000313" key="7">
    <source>
        <dbReference type="EMBL" id="GAH06425.1"/>
    </source>
</evidence>
<dbReference type="Pfam" id="PF01098">
    <property type="entry name" value="FTSW_RODA_SPOVE"/>
    <property type="match status" value="1"/>
</dbReference>
<evidence type="ECO:0008006" key="8">
    <source>
        <dbReference type="Google" id="ProtNLM"/>
    </source>
</evidence>
<dbReference type="InterPro" id="IPR001182">
    <property type="entry name" value="FtsW/RodA"/>
</dbReference>
<protein>
    <recommendedName>
        <fullName evidence="8">Cell division protein FtsW</fullName>
    </recommendedName>
</protein>
<sequence>MYTNNSKRYDPFLDDINTDRKRRRIKFDLMFFLAVLIVSIFGVIIIYSATRSSMPGGVSDPQYYLKRQSIFLGASVLLFAGLQFVNYRKIRDFWWISAGAGIISLIAVLVFGYEVHGSMSWIDLGLFPVQPSEFAKVFMIITIASILSKKKIEKVNHI</sequence>
<feature type="transmembrane region" description="Helical" evidence="6">
    <location>
        <begin position="93"/>
        <end position="113"/>
    </location>
</feature>
<dbReference type="GO" id="GO:0005886">
    <property type="term" value="C:plasma membrane"/>
    <property type="evidence" value="ECO:0007669"/>
    <property type="project" value="TreeGrafter"/>
</dbReference>
<accession>X1DDN3</accession>
<feature type="transmembrane region" description="Helical" evidence="6">
    <location>
        <begin position="29"/>
        <end position="49"/>
    </location>
</feature>
<dbReference type="EMBL" id="BART01035952">
    <property type="protein sequence ID" value="GAH06425.1"/>
    <property type="molecule type" value="Genomic_DNA"/>
</dbReference>
<dbReference type="AlphaFoldDB" id="X1DDN3"/>
<dbReference type="PANTHER" id="PTHR30474">
    <property type="entry name" value="CELL CYCLE PROTEIN"/>
    <property type="match status" value="1"/>
</dbReference>
<keyword evidence="5 6" id="KW-0472">Membrane</keyword>
<proteinExistence type="predicted"/>
<evidence type="ECO:0000256" key="6">
    <source>
        <dbReference type="SAM" id="Phobius"/>
    </source>
</evidence>
<dbReference type="GO" id="GO:0008360">
    <property type="term" value="P:regulation of cell shape"/>
    <property type="evidence" value="ECO:0007669"/>
    <property type="project" value="UniProtKB-KW"/>
</dbReference>
<comment type="subcellular location">
    <subcellularLocation>
        <location evidence="1">Membrane</location>
        <topology evidence="1">Multi-pass membrane protein</topology>
    </subcellularLocation>
</comment>
<keyword evidence="4 6" id="KW-1133">Transmembrane helix</keyword>
<dbReference type="GO" id="GO:0051301">
    <property type="term" value="P:cell division"/>
    <property type="evidence" value="ECO:0007669"/>
    <property type="project" value="InterPro"/>
</dbReference>
<dbReference type="GO" id="GO:0015648">
    <property type="term" value="F:lipid-linked peptidoglycan transporter activity"/>
    <property type="evidence" value="ECO:0007669"/>
    <property type="project" value="TreeGrafter"/>
</dbReference>
<dbReference type="GO" id="GO:0032153">
    <property type="term" value="C:cell division site"/>
    <property type="evidence" value="ECO:0007669"/>
    <property type="project" value="TreeGrafter"/>
</dbReference>